<sequence length="495" mass="54774">MTDMHLSTDQILKKYMKTFAVFVVYVCGGVASTRAIDSCIGNPVTKGVSVRIVVNDTYAVFLGSWLPWIRRLSAVRCPRGVGCGTRFRPLSLDIPKPLFPVAGLPMIQHHIEACADVPNLKEILILGYYPTSELSHFVAEMMQEYKVNVRYLQEFTALGTAGGIYHFRDQIRSGNPQAFFVLNGDVCADFPLVEMLEFHQQTGNGSLMTIMATEATRQQSLHYGCIVQDKDTRAVQHYVEKPSTFVSTLINCGVYICSVELFQYISAVFNARQQNYYNDGVGSAMEAAVIHLEKDILMPLAGTGKVFAMQTNTWWSQLKTAGSTIYANRHFLELFRTRHRERLVLNGDRGEGEMCRIIGDVHIHPSATVHCSATLGPNVSMGPGCVIGAGVRIRESIVLAGANISDHSLVLHSIVGRDSRVGQWTRVEGTPCDPNPNKPFAKMDNPPLFNSDGRLNPSITILGCSVTVPSEVILLNSIVLPYKELTRSFKNEIIL</sequence>
<evidence type="ECO:0000259" key="2">
    <source>
        <dbReference type="Pfam" id="PF00483"/>
    </source>
</evidence>
<evidence type="ECO:0000259" key="3">
    <source>
        <dbReference type="Pfam" id="PF25087"/>
    </source>
</evidence>
<accession>A0A7R8ZDT3</accession>
<dbReference type="Gene3D" id="2.160.10.10">
    <property type="entry name" value="Hexapeptide repeat proteins"/>
    <property type="match status" value="1"/>
</dbReference>
<dbReference type="CDD" id="cd06428">
    <property type="entry name" value="M1P_guanylylT_A_like_N"/>
    <property type="match status" value="1"/>
</dbReference>
<dbReference type="SUPFAM" id="SSF53448">
    <property type="entry name" value="Nucleotide-diphospho-sugar transferases"/>
    <property type="match status" value="1"/>
</dbReference>
<name>A0A7R8ZDT3_TIMDO</name>
<feature type="domain" description="Nucleotidyl transferase" evidence="2">
    <location>
        <begin position="82"/>
        <end position="294"/>
    </location>
</feature>
<evidence type="ECO:0008006" key="5">
    <source>
        <dbReference type="Google" id="ProtNLM"/>
    </source>
</evidence>
<dbReference type="Pfam" id="PF25087">
    <property type="entry name" value="GMPPB_C"/>
    <property type="match status" value="1"/>
</dbReference>
<dbReference type="PANTHER" id="PTHR22572">
    <property type="entry name" value="SUGAR-1-PHOSPHATE GUANYL TRANSFERASE"/>
    <property type="match status" value="1"/>
</dbReference>
<organism evidence="4">
    <name type="scientific">Timema douglasi</name>
    <name type="common">Walking stick</name>
    <dbReference type="NCBI Taxonomy" id="61478"/>
    <lineage>
        <taxon>Eukaryota</taxon>
        <taxon>Metazoa</taxon>
        <taxon>Ecdysozoa</taxon>
        <taxon>Arthropoda</taxon>
        <taxon>Hexapoda</taxon>
        <taxon>Insecta</taxon>
        <taxon>Pterygota</taxon>
        <taxon>Neoptera</taxon>
        <taxon>Polyneoptera</taxon>
        <taxon>Phasmatodea</taxon>
        <taxon>Timematodea</taxon>
        <taxon>Timematoidea</taxon>
        <taxon>Timematidae</taxon>
        <taxon>Timema</taxon>
    </lineage>
</organism>
<dbReference type="EMBL" id="OA571520">
    <property type="protein sequence ID" value="CAD7204018.1"/>
    <property type="molecule type" value="Genomic_DNA"/>
</dbReference>
<reference evidence="4" key="1">
    <citation type="submission" date="2020-11" db="EMBL/GenBank/DDBJ databases">
        <authorList>
            <person name="Tran Van P."/>
        </authorList>
    </citation>
    <scope>NUCLEOTIDE SEQUENCE</scope>
</reference>
<dbReference type="InterPro" id="IPR005835">
    <property type="entry name" value="NTP_transferase_dom"/>
</dbReference>
<proteinExistence type="inferred from homology"/>
<dbReference type="InterPro" id="IPR029044">
    <property type="entry name" value="Nucleotide-diphossugar_trans"/>
</dbReference>
<comment type="similarity">
    <text evidence="1">Belongs to the transferase hexapeptide repeat family.</text>
</comment>
<dbReference type="Gene3D" id="3.90.550.10">
    <property type="entry name" value="Spore Coat Polysaccharide Biosynthesis Protein SpsA, Chain A"/>
    <property type="match status" value="1"/>
</dbReference>
<dbReference type="InterPro" id="IPR050486">
    <property type="entry name" value="Mannose-1P_guanyltransferase"/>
</dbReference>
<evidence type="ECO:0000313" key="4">
    <source>
        <dbReference type="EMBL" id="CAD7204018.1"/>
    </source>
</evidence>
<dbReference type="AlphaFoldDB" id="A0A7R8ZDT3"/>
<feature type="domain" description="Mannose-1-phosphate guanyltransferase C-terminal" evidence="3">
    <location>
        <begin position="357"/>
        <end position="494"/>
    </location>
</feature>
<evidence type="ECO:0000256" key="1">
    <source>
        <dbReference type="ARBA" id="ARBA00007274"/>
    </source>
</evidence>
<dbReference type="Pfam" id="PF00483">
    <property type="entry name" value="NTP_transferase"/>
    <property type="match status" value="1"/>
</dbReference>
<protein>
    <recommendedName>
        <fullName evidence="5">Nucleotidyl transferase domain-containing protein</fullName>
    </recommendedName>
</protein>
<dbReference type="InterPro" id="IPR056729">
    <property type="entry name" value="GMPPB_C"/>
</dbReference>
<gene>
    <name evidence="4" type="ORF">TDIB3V08_LOCUS10180</name>
</gene>